<evidence type="ECO:0000256" key="4">
    <source>
        <dbReference type="ARBA" id="ARBA00022691"/>
    </source>
</evidence>
<sequence>MTGVINDTALKGSPTPMEDNVTKSESETAVSKRSMKRKAKREKWEKTKMEKRRQERKKLKEKKKLAKAFPGSVENIRSTGLRKKLKQTTMGSSSCKQRVCVDLSLDSYMSEKDCNKCMKQVMRCYSLNRRAANPLQFYVTSLIGRPKEVLDKNKGCEFWDVNYREENYLSTFNKSDIVYLSSESENIIKDLDDTKVYVIGGLVDHNLHKGLTHRLAIEAGIAHAKLPLDEFIDMKTRKVLTIDQVYDILRRMANGEHWGEAIVAALPSRKGAFVKDEES</sequence>
<accession>A0AA88IH44</accession>
<dbReference type="EMBL" id="JAVRJZ010000004">
    <property type="protein sequence ID" value="KAK2723992.1"/>
    <property type="molecule type" value="Genomic_DNA"/>
</dbReference>
<keyword evidence="4" id="KW-0949">S-adenosyl-L-methionine</keyword>
<evidence type="ECO:0000256" key="5">
    <source>
        <dbReference type="ARBA" id="ARBA00048434"/>
    </source>
</evidence>
<keyword evidence="3" id="KW-0808">Transferase</keyword>
<keyword evidence="2" id="KW-0489">Methyltransferase</keyword>
<protein>
    <recommendedName>
        <fullName evidence="1">tRNA (guanine(9)-N(1))-methyltransferase</fullName>
        <ecNumber evidence="1">2.1.1.221</ecNumber>
    </recommendedName>
</protein>
<dbReference type="Proteomes" id="UP001187531">
    <property type="component" value="Unassembled WGS sequence"/>
</dbReference>
<reference evidence="8" key="1">
    <citation type="submission" date="2023-07" db="EMBL/GenBank/DDBJ databases">
        <title>Chromosome-level genome assembly of Artemia franciscana.</title>
        <authorList>
            <person name="Jo E."/>
        </authorList>
    </citation>
    <scope>NUCLEOTIDE SEQUENCE</scope>
    <source>
        <tissue evidence="8">Whole body</tissue>
    </source>
</reference>
<evidence type="ECO:0000256" key="1">
    <source>
        <dbReference type="ARBA" id="ARBA00012797"/>
    </source>
</evidence>
<name>A0AA88IH44_ARTSF</name>
<evidence type="ECO:0000313" key="9">
    <source>
        <dbReference type="Proteomes" id="UP001187531"/>
    </source>
</evidence>
<feature type="domain" description="SAM-dependent MTase TRM10-type" evidence="7">
    <location>
        <begin position="81"/>
        <end position="273"/>
    </location>
</feature>
<feature type="compositionally biased region" description="Basic residues" evidence="6">
    <location>
        <begin position="49"/>
        <end position="62"/>
    </location>
</feature>
<evidence type="ECO:0000259" key="7">
    <source>
        <dbReference type="PROSITE" id="PS51675"/>
    </source>
</evidence>
<dbReference type="FunFam" id="3.40.1280.30:FF:000001">
    <property type="entry name" value="tRNA methyltransferase 10 homolog A"/>
    <property type="match status" value="1"/>
</dbReference>
<dbReference type="CDD" id="cd18101">
    <property type="entry name" value="Trm10euk_A"/>
    <property type="match status" value="1"/>
</dbReference>
<dbReference type="InterPro" id="IPR028564">
    <property type="entry name" value="MT_TRM10-typ"/>
</dbReference>
<comment type="catalytic activity">
    <reaction evidence="5">
        <text>guanosine(9) in tRNA + S-adenosyl-L-methionine = N(1)-methylguanosine(9) in tRNA + S-adenosyl-L-homocysteine + H(+)</text>
        <dbReference type="Rhea" id="RHEA:43156"/>
        <dbReference type="Rhea" id="RHEA-COMP:10367"/>
        <dbReference type="Rhea" id="RHEA-COMP:10368"/>
        <dbReference type="ChEBI" id="CHEBI:15378"/>
        <dbReference type="ChEBI" id="CHEBI:57856"/>
        <dbReference type="ChEBI" id="CHEBI:59789"/>
        <dbReference type="ChEBI" id="CHEBI:73542"/>
        <dbReference type="ChEBI" id="CHEBI:74269"/>
        <dbReference type="EC" id="2.1.1.221"/>
    </reaction>
</comment>
<comment type="caution">
    <text evidence="8">The sequence shown here is derived from an EMBL/GenBank/DDBJ whole genome shotgun (WGS) entry which is preliminary data.</text>
</comment>
<organism evidence="8 9">
    <name type="scientific">Artemia franciscana</name>
    <name type="common">Brine shrimp</name>
    <name type="synonym">Artemia sanfranciscana</name>
    <dbReference type="NCBI Taxonomy" id="6661"/>
    <lineage>
        <taxon>Eukaryota</taxon>
        <taxon>Metazoa</taxon>
        <taxon>Ecdysozoa</taxon>
        <taxon>Arthropoda</taxon>
        <taxon>Crustacea</taxon>
        <taxon>Branchiopoda</taxon>
        <taxon>Anostraca</taxon>
        <taxon>Artemiidae</taxon>
        <taxon>Artemia</taxon>
    </lineage>
</organism>
<evidence type="ECO:0000256" key="2">
    <source>
        <dbReference type="ARBA" id="ARBA00022603"/>
    </source>
</evidence>
<dbReference type="GO" id="GO:0000049">
    <property type="term" value="F:tRNA binding"/>
    <property type="evidence" value="ECO:0007669"/>
    <property type="project" value="TreeGrafter"/>
</dbReference>
<dbReference type="EC" id="2.1.1.221" evidence="1"/>
<dbReference type="PANTHER" id="PTHR13563">
    <property type="entry name" value="TRNA (GUANINE-9-) METHYLTRANSFERASE"/>
    <property type="match status" value="1"/>
</dbReference>
<dbReference type="PANTHER" id="PTHR13563:SF13">
    <property type="entry name" value="TRNA METHYLTRANSFERASE 10 HOMOLOG A"/>
    <property type="match status" value="1"/>
</dbReference>
<dbReference type="InterPro" id="IPR007356">
    <property type="entry name" value="tRNA_m1G_MeTrfase_euk"/>
</dbReference>
<dbReference type="GO" id="GO:0052905">
    <property type="term" value="F:tRNA (guanosine(9)-N1)-methyltransferase activity"/>
    <property type="evidence" value="ECO:0007669"/>
    <property type="project" value="UniProtKB-EC"/>
</dbReference>
<dbReference type="GO" id="GO:0002939">
    <property type="term" value="P:tRNA N1-guanine methylation"/>
    <property type="evidence" value="ECO:0007669"/>
    <property type="project" value="TreeGrafter"/>
</dbReference>
<keyword evidence="9" id="KW-1185">Reference proteome</keyword>
<dbReference type="Gene3D" id="3.40.1280.30">
    <property type="match status" value="1"/>
</dbReference>
<feature type="region of interest" description="Disordered" evidence="6">
    <location>
        <begin position="1"/>
        <end position="62"/>
    </location>
</feature>
<evidence type="ECO:0000256" key="3">
    <source>
        <dbReference type="ARBA" id="ARBA00022679"/>
    </source>
</evidence>
<dbReference type="EMBL" id="JAVRJZ010000004">
    <property type="protein sequence ID" value="KAK2723991.1"/>
    <property type="molecule type" value="Genomic_DNA"/>
</dbReference>
<evidence type="ECO:0000313" key="8">
    <source>
        <dbReference type="EMBL" id="KAK2723991.1"/>
    </source>
</evidence>
<dbReference type="EMBL" id="JAVRJZ010000004">
    <property type="protein sequence ID" value="KAK2723990.1"/>
    <property type="molecule type" value="Genomic_DNA"/>
</dbReference>
<dbReference type="AlphaFoldDB" id="A0AA88IH44"/>
<dbReference type="PROSITE" id="PS51675">
    <property type="entry name" value="SAM_MT_TRM10"/>
    <property type="match status" value="1"/>
</dbReference>
<evidence type="ECO:0000256" key="6">
    <source>
        <dbReference type="SAM" id="MobiDB-lite"/>
    </source>
</evidence>
<dbReference type="GO" id="GO:0005654">
    <property type="term" value="C:nucleoplasm"/>
    <property type="evidence" value="ECO:0007669"/>
    <property type="project" value="TreeGrafter"/>
</dbReference>
<dbReference type="InterPro" id="IPR038459">
    <property type="entry name" value="MT_TRM10-typ_sf"/>
</dbReference>
<proteinExistence type="predicted"/>
<gene>
    <name evidence="8" type="ORF">QYM36_002358</name>
</gene>